<name>A0A3G5A7L5_9VIRU</name>
<evidence type="ECO:0000313" key="1">
    <source>
        <dbReference type="EMBL" id="AYV83225.1"/>
    </source>
</evidence>
<gene>
    <name evidence="1" type="ORF">Hyperionvirus5_31</name>
</gene>
<sequence length="151" mass="16611">MSSPIVIKRVQYSFNTDPNTLVNVLTEFANHTPGVNIVAIVLRNIENDCTSVILVLGPPGENSPVINKIAEDILKENSIDYSRKKILEVLNIEVASATPGAYKQFYAALVKKCIEVDGSYIGEAEPNEIISTFFDVKSSQINKAKRILESV</sequence>
<protein>
    <submittedName>
        <fullName evidence="1">Uncharacterized protein</fullName>
    </submittedName>
</protein>
<organism evidence="1">
    <name type="scientific">Hyperionvirus sp</name>
    <dbReference type="NCBI Taxonomy" id="2487770"/>
    <lineage>
        <taxon>Viruses</taxon>
        <taxon>Varidnaviria</taxon>
        <taxon>Bamfordvirae</taxon>
        <taxon>Nucleocytoviricota</taxon>
        <taxon>Megaviricetes</taxon>
        <taxon>Imitervirales</taxon>
        <taxon>Mimiviridae</taxon>
        <taxon>Klosneuvirinae</taxon>
    </lineage>
</organism>
<proteinExistence type="predicted"/>
<dbReference type="EMBL" id="MK072387">
    <property type="protein sequence ID" value="AYV83225.1"/>
    <property type="molecule type" value="Genomic_DNA"/>
</dbReference>
<reference evidence="1" key="1">
    <citation type="submission" date="2018-10" db="EMBL/GenBank/DDBJ databases">
        <title>Hidden diversity of soil giant viruses.</title>
        <authorList>
            <person name="Schulz F."/>
            <person name="Alteio L."/>
            <person name="Goudeau D."/>
            <person name="Ryan E.M."/>
            <person name="Malmstrom R.R."/>
            <person name="Blanchard J."/>
            <person name="Woyke T."/>
        </authorList>
    </citation>
    <scope>NUCLEOTIDE SEQUENCE</scope>
    <source>
        <strain evidence="1">HYV1</strain>
    </source>
</reference>
<accession>A0A3G5A7L5</accession>